<name>A0A1T5CCJ9_9FLAO</name>
<sequence length="200" mass="22201">MPPLFMPFCCILFAVSIRSMLMKIIQLNMKKILLLLVMTIFTSQIFAQEGFKMGIQAGLPFNDFNEALSVVVGVDVSYMYPLGEVVDIGPAVGFIHGFAETFQSNIVRADLKPVQFAPLSAGVRIWTSNDFSFGGNVGWALGVSEGNDGGLYYRPTIAYLMSSSVEINFSYTGIELDEATWSTLTLGIVYNFEPKYRTRR</sequence>
<keyword evidence="4" id="KW-1185">Reference proteome</keyword>
<protein>
    <recommendedName>
        <fullName evidence="2">Outer membrane protein beta-barrel domain-containing protein</fullName>
    </recommendedName>
</protein>
<dbReference type="InterPro" id="IPR027385">
    <property type="entry name" value="Beta-barrel_OMP"/>
</dbReference>
<accession>A0A1T5CCJ9</accession>
<organism evidence="3 4">
    <name type="scientific">Maribacter arcticus</name>
    <dbReference type="NCBI Taxonomy" id="561365"/>
    <lineage>
        <taxon>Bacteria</taxon>
        <taxon>Pseudomonadati</taxon>
        <taxon>Bacteroidota</taxon>
        <taxon>Flavobacteriia</taxon>
        <taxon>Flavobacteriales</taxon>
        <taxon>Flavobacteriaceae</taxon>
        <taxon>Maribacter</taxon>
    </lineage>
</organism>
<evidence type="ECO:0000256" key="1">
    <source>
        <dbReference type="ARBA" id="ARBA00022729"/>
    </source>
</evidence>
<keyword evidence="1" id="KW-0732">Signal</keyword>
<dbReference type="AlphaFoldDB" id="A0A1T5CCJ9"/>
<proteinExistence type="predicted"/>
<feature type="domain" description="Outer membrane protein beta-barrel" evidence="2">
    <location>
        <begin position="34"/>
        <end position="192"/>
    </location>
</feature>
<dbReference type="Proteomes" id="UP000190339">
    <property type="component" value="Unassembled WGS sequence"/>
</dbReference>
<dbReference type="SUPFAM" id="SSF56925">
    <property type="entry name" value="OMPA-like"/>
    <property type="match status" value="1"/>
</dbReference>
<reference evidence="4" key="1">
    <citation type="submission" date="2017-02" db="EMBL/GenBank/DDBJ databases">
        <authorList>
            <person name="Varghese N."/>
            <person name="Submissions S."/>
        </authorList>
    </citation>
    <scope>NUCLEOTIDE SEQUENCE [LARGE SCALE GENOMIC DNA]</scope>
    <source>
        <strain evidence="4">DSM 23546</strain>
    </source>
</reference>
<dbReference type="Pfam" id="PF13505">
    <property type="entry name" value="OMP_b-brl"/>
    <property type="match status" value="1"/>
</dbReference>
<evidence type="ECO:0000313" key="4">
    <source>
        <dbReference type="Proteomes" id="UP000190339"/>
    </source>
</evidence>
<gene>
    <name evidence="3" type="ORF">SAMN05660866_02149</name>
</gene>
<dbReference type="STRING" id="561365.SAMN05660866_02149"/>
<evidence type="ECO:0000259" key="2">
    <source>
        <dbReference type="Pfam" id="PF13505"/>
    </source>
</evidence>
<dbReference type="EMBL" id="FUYL01000006">
    <property type="protein sequence ID" value="SKB57164.1"/>
    <property type="molecule type" value="Genomic_DNA"/>
</dbReference>
<dbReference type="InterPro" id="IPR011250">
    <property type="entry name" value="OMP/PagP_B-barrel"/>
</dbReference>
<evidence type="ECO:0000313" key="3">
    <source>
        <dbReference type="EMBL" id="SKB57164.1"/>
    </source>
</evidence>